<sequence length="103" mass="11721">MAYLWSPEIDAEFNCARKILSSPLLVQPFDPSLETHFLNNANKKHGLGYALIEYNTRVLKTHLPDISNTRLVKYREILSSYSFTVDWNAGKDHLTADALSRAP</sequence>
<name>A0A553PAJ3_TIGCA</name>
<protein>
    <recommendedName>
        <fullName evidence="3">Reverse transcriptase/retrotransposon-derived protein RNase H-like domain-containing protein</fullName>
    </recommendedName>
</protein>
<keyword evidence="2" id="KW-1185">Reference proteome</keyword>
<dbReference type="EMBL" id="VCGU01000005">
    <property type="protein sequence ID" value="TRY74702.1"/>
    <property type="molecule type" value="Genomic_DNA"/>
</dbReference>
<organism evidence="1 2">
    <name type="scientific">Tigriopus californicus</name>
    <name type="common">Marine copepod</name>
    <dbReference type="NCBI Taxonomy" id="6832"/>
    <lineage>
        <taxon>Eukaryota</taxon>
        <taxon>Metazoa</taxon>
        <taxon>Ecdysozoa</taxon>
        <taxon>Arthropoda</taxon>
        <taxon>Crustacea</taxon>
        <taxon>Multicrustacea</taxon>
        <taxon>Hexanauplia</taxon>
        <taxon>Copepoda</taxon>
        <taxon>Harpacticoida</taxon>
        <taxon>Harpacticidae</taxon>
        <taxon>Tigriopus</taxon>
    </lineage>
</organism>
<dbReference type="Proteomes" id="UP000318571">
    <property type="component" value="Chromosome 2"/>
</dbReference>
<proteinExistence type="predicted"/>
<reference evidence="1 2" key="1">
    <citation type="journal article" date="2018" name="Nat. Ecol. Evol.">
        <title>Genomic signatures of mitonuclear coevolution across populations of Tigriopus californicus.</title>
        <authorList>
            <person name="Barreto F.S."/>
            <person name="Watson E.T."/>
            <person name="Lima T.G."/>
            <person name="Willett C.S."/>
            <person name="Edmands S."/>
            <person name="Li W."/>
            <person name="Burton R.S."/>
        </authorList>
    </citation>
    <scope>NUCLEOTIDE SEQUENCE [LARGE SCALE GENOMIC DNA]</scope>
    <source>
        <strain evidence="1 2">San Diego</strain>
    </source>
</reference>
<accession>A0A553PAJ3</accession>
<evidence type="ECO:0000313" key="2">
    <source>
        <dbReference type="Proteomes" id="UP000318571"/>
    </source>
</evidence>
<feature type="non-terminal residue" evidence="1">
    <location>
        <position position="103"/>
    </location>
</feature>
<evidence type="ECO:0008006" key="3">
    <source>
        <dbReference type="Google" id="ProtNLM"/>
    </source>
</evidence>
<gene>
    <name evidence="1" type="ORF">TCAL_15631</name>
</gene>
<dbReference type="AlphaFoldDB" id="A0A553PAJ3"/>
<comment type="caution">
    <text evidence="1">The sequence shown here is derived from an EMBL/GenBank/DDBJ whole genome shotgun (WGS) entry which is preliminary data.</text>
</comment>
<evidence type="ECO:0000313" key="1">
    <source>
        <dbReference type="EMBL" id="TRY74702.1"/>
    </source>
</evidence>